<accession>A0AAP2AIZ5</accession>
<dbReference type="RefSeq" id="WP_202666480.1">
    <property type="nucleotide sequence ID" value="NZ_JAENMR010000018.1"/>
</dbReference>
<reference evidence="1" key="1">
    <citation type="submission" date="2020-12" db="EMBL/GenBank/DDBJ databases">
        <title>Draft genome sequence of Enterobacter spp., Lelliottia spp. and Serratia spp. isolated from drinking water reservoirs and lakes.</title>
        <authorList>
            <person name="Reitter C."/>
            <person name="Neuhaus K."/>
            <person name="Huegler M."/>
        </authorList>
    </citation>
    <scope>NUCLEOTIDE SEQUENCE</scope>
    <source>
        <strain evidence="1">TZW15</strain>
    </source>
</reference>
<dbReference type="AlphaFoldDB" id="A0AAP2AIZ5"/>
<dbReference type="EMBL" id="JAENMS010000017">
    <property type="protein sequence ID" value="MBL5936966.1"/>
    <property type="molecule type" value="Genomic_DNA"/>
</dbReference>
<dbReference type="Proteomes" id="UP000653275">
    <property type="component" value="Unassembled WGS sequence"/>
</dbReference>
<protein>
    <submittedName>
        <fullName evidence="1">Uncharacterized protein</fullName>
    </submittedName>
</protein>
<comment type="caution">
    <text evidence="1">The sequence shown here is derived from an EMBL/GenBank/DDBJ whole genome shotgun (WGS) entry which is preliminary data.</text>
</comment>
<organism evidence="1 2">
    <name type="scientific">Lelliottia amnigena</name>
    <name type="common">Enterobacter amnigenus</name>
    <dbReference type="NCBI Taxonomy" id="61646"/>
    <lineage>
        <taxon>Bacteria</taxon>
        <taxon>Pseudomonadati</taxon>
        <taxon>Pseudomonadota</taxon>
        <taxon>Gammaproteobacteria</taxon>
        <taxon>Enterobacterales</taxon>
        <taxon>Enterobacteriaceae</taxon>
        <taxon>Lelliottia</taxon>
    </lineage>
</organism>
<gene>
    <name evidence="1" type="ORF">I7V27_21320</name>
</gene>
<sequence length="237" mass="26990">MSKRMDIIDGKEAARVPYGLVYTEVLGWIDLGHAQGTDIRNLLRDINVSELSGKDYYNITYSQSMIDRRRTIRMGKFITWRIKRGRSPSERNRIALAMMMSLAQKFEGLQSSFPLSLVTDSGFSSEDLISDLLGFYRVISVQNPFEMLHPVSKEEALKRWDHYGKIGSWKNKTFRPMLFPDPNKSVSARPYKGELPGFMKLVRPWNDFRSGIVNVVSADGSFIDKAKGGALPYASTY</sequence>
<evidence type="ECO:0000313" key="1">
    <source>
        <dbReference type="EMBL" id="MBL5936966.1"/>
    </source>
</evidence>
<name>A0AAP2AIZ5_LELAM</name>
<evidence type="ECO:0000313" key="2">
    <source>
        <dbReference type="Proteomes" id="UP000653275"/>
    </source>
</evidence>
<proteinExistence type="predicted"/>